<dbReference type="EMBL" id="PVXM01000015">
    <property type="protein sequence ID" value="PRR73864.1"/>
    <property type="molecule type" value="Genomic_DNA"/>
</dbReference>
<dbReference type="Pfam" id="PF13581">
    <property type="entry name" value="HATPase_c_2"/>
    <property type="match status" value="1"/>
</dbReference>
<dbReference type="Proteomes" id="UP000238415">
    <property type="component" value="Unassembled WGS sequence"/>
</dbReference>
<dbReference type="RefSeq" id="WP_106004996.1">
    <property type="nucleotide sequence ID" value="NZ_CP136419.1"/>
</dbReference>
<dbReference type="Gene3D" id="3.30.565.10">
    <property type="entry name" value="Histidine kinase-like ATPase, C-terminal domain"/>
    <property type="match status" value="1"/>
</dbReference>
<gene>
    <name evidence="2" type="ORF">MOHU_10040</name>
</gene>
<dbReference type="SUPFAM" id="SSF55874">
    <property type="entry name" value="ATPase domain of HSP90 chaperone/DNA topoisomerase II/histidine kinase"/>
    <property type="match status" value="1"/>
</dbReference>
<keyword evidence="3" id="KW-1185">Reference proteome</keyword>
<dbReference type="OrthoDB" id="2595312at2"/>
<sequence>MQECSQCTRKTPNRSCVDCDYFMSPGPLRRKPPVPIGISLVAADGKRYAGRILVLNTMELGLETQAPVPGQYRIYLQQHLSLDVAGVPTRGKGNIHLFDILAVYRGEETASRLGNEEYRLLTDSTGDFIEQVSQLVPAHLQELVKERLRAELESSEIFNAMRLGKVMRYEKGRFRHLTGQADLELPLPAIENLMRQAIDRGTHCREVIVSEDGKRIYDLHGIPLDSRAGGLVAFDLTEIIEKERQMRRQEMVAYREAVAAVTNGRLQLLTSEEMVAVLSQGKELARGVVNKAADIALARNKLCSLLPAAFSARAHGMALSLTEALTNTLKHATGGEWVVRQTDATIRIIIQDQGQGIKIKDLPKAALMRHYSTQNSLGCGFTLMLYYADKVYLTTGSRGTTLVLDFHQSAGEDKEICSPAS</sequence>
<dbReference type="InterPro" id="IPR036890">
    <property type="entry name" value="HATPase_C_sf"/>
</dbReference>
<accession>A0A2T0ATR7</accession>
<evidence type="ECO:0000313" key="2">
    <source>
        <dbReference type="EMBL" id="PRR73864.1"/>
    </source>
</evidence>
<reference evidence="2 3" key="1">
    <citation type="submission" date="2018-03" db="EMBL/GenBank/DDBJ databases">
        <title>Genome sequence of Moorella humiferrea DSM 23265.</title>
        <authorList>
            <person name="Poehlein A."/>
            <person name="Daniel R."/>
        </authorList>
    </citation>
    <scope>NUCLEOTIDE SEQUENCE [LARGE SCALE GENOMIC DNA]</scope>
    <source>
        <strain evidence="2 3">DSM 23265</strain>
    </source>
</reference>
<protein>
    <submittedName>
        <fullName evidence="2">Anti-sigma F factor</fullName>
    </submittedName>
</protein>
<comment type="caution">
    <text evidence="2">The sequence shown here is derived from an EMBL/GenBank/DDBJ whole genome shotgun (WGS) entry which is preliminary data.</text>
</comment>
<proteinExistence type="predicted"/>
<dbReference type="AlphaFoldDB" id="A0A2T0ATR7"/>
<dbReference type="InterPro" id="IPR003594">
    <property type="entry name" value="HATPase_dom"/>
</dbReference>
<evidence type="ECO:0000313" key="3">
    <source>
        <dbReference type="Proteomes" id="UP000238415"/>
    </source>
</evidence>
<evidence type="ECO:0000259" key="1">
    <source>
        <dbReference type="Pfam" id="PF13581"/>
    </source>
</evidence>
<feature type="domain" description="Histidine kinase/HSP90-like ATPase" evidence="1">
    <location>
        <begin position="308"/>
        <end position="404"/>
    </location>
</feature>
<name>A0A2T0ATR7_9FIRM</name>
<organism evidence="2 3">
    <name type="scientific">Neomoorella humiferrea</name>
    <dbReference type="NCBI Taxonomy" id="676965"/>
    <lineage>
        <taxon>Bacteria</taxon>
        <taxon>Bacillati</taxon>
        <taxon>Bacillota</taxon>
        <taxon>Clostridia</taxon>
        <taxon>Neomoorellales</taxon>
        <taxon>Neomoorellaceae</taxon>
        <taxon>Neomoorella</taxon>
    </lineage>
</organism>